<dbReference type="GeneTree" id="ENSGT00390000012692"/>
<dbReference type="PANTHER" id="PTHR21250">
    <property type="entry name" value="PRE-RRNA-PROCESSING PROTEIN TSR2 HOMOLOG"/>
    <property type="match status" value="1"/>
</dbReference>
<evidence type="ECO:0000256" key="4">
    <source>
        <dbReference type="ARBA" id="ARBA00022552"/>
    </source>
</evidence>
<dbReference type="GeneID" id="115540407"/>
<feature type="region of interest" description="Disordered" evidence="5">
    <location>
        <begin position="119"/>
        <end position="176"/>
    </location>
</feature>
<dbReference type="Proteomes" id="UP000694546">
    <property type="component" value="Chromosome 1"/>
</dbReference>
<gene>
    <name evidence="6" type="primary">tsr2</name>
</gene>
<evidence type="ECO:0000313" key="7">
    <source>
        <dbReference type="Proteomes" id="UP000694546"/>
    </source>
</evidence>
<evidence type="ECO:0000256" key="1">
    <source>
        <dbReference type="ARBA" id="ARBA00002210"/>
    </source>
</evidence>
<evidence type="ECO:0000256" key="5">
    <source>
        <dbReference type="SAM" id="MobiDB-lite"/>
    </source>
</evidence>
<dbReference type="GO" id="GO:0006364">
    <property type="term" value="P:rRNA processing"/>
    <property type="evidence" value="ECO:0007669"/>
    <property type="project" value="UniProtKB-KW"/>
</dbReference>
<comment type="function">
    <text evidence="1">May be involved in 20S pre-rRNA processing.</text>
</comment>
<sequence>MDASTPAREIFMNAVRVLLSTWPVLQIAVDNGFGGAFGQQKAEWMIDVVGKYFYENSDLVPSEVEDYISVLLDQEFNTEVDDGSLAQLSQQMCSMFSQCQQGATEKVQQTIASLAEKNSGRAKVSVPAPSDEEESEEETEAMECDAAPSSSQATALPSPAKTEEEEDGWTTVRKKK</sequence>
<proteinExistence type="inferred from homology"/>
<dbReference type="AlphaFoldDB" id="A0A8C4Z5A5"/>
<reference evidence="6" key="3">
    <citation type="submission" date="2025-09" db="UniProtKB">
        <authorList>
            <consortium name="Ensembl"/>
        </authorList>
    </citation>
    <scope>IDENTIFICATION</scope>
</reference>
<comment type="similarity">
    <text evidence="2">Belongs to the TSR2 family.</text>
</comment>
<protein>
    <recommendedName>
        <fullName evidence="3">Pre-rRNA-processing protein TSR2 homolog</fullName>
    </recommendedName>
</protein>
<feature type="compositionally biased region" description="Acidic residues" evidence="5">
    <location>
        <begin position="130"/>
        <end position="143"/>
    </location>
</feature>
<dbReference type="InterPro" id="IPR019398">
    <property type="entry name" value="Pre-rRNA_process_TSR2"/>
</dbReference>
<accession>A0A8C4Z5A5</accession>
<reference evidence="6" key="1">
    <citation type="submission" date="2019-07" db="EMBL/GenBank/DDBJ databases">
        <authorList>
            <consortium name="Wellcome Sanger Institute Data Sharing"/>
        </authorList>
    </citation>
    <scope>NUCLEOTIDE SEQUENCE [LARGE SCALE GENOMIC DNA]</scope>
</reference>
<dbReference type="RefSeq" id="XP_030207517.1">
    <property type="nucleotide sequence ID" value="XM_030351657.1"/>
</dbReference>
<keyword evidence="4" id="KW-0698">rRNA processing</keyword>
<evidence type="ECO:0000313" key="6">
    <source>
        <dbReference type="Ensembl" id="ENSGMOP00000007612.2"/>
    </source>
</evidence>
<organism evidence="6 7">
    <name type="scientific">Gadus morhua</name>
    <name type="common">Atlantic cod</name>
    <dbReference type="NCBI Taxonomy" id="8049"/>
    <lineage>
        <taxon>Eukaryota</taxon>
        <taxon>Metazoa</taxon>
        <taxon>Chordata</taxon>
        <taxon>Craniata</taxon>
        <taxon>Vertebrata</taxon>
        <taxon>Euteleostomi</taxon>
        <taxon>Actinopterygii</taxon>
        <taxon>Neopterygii</taxon>
        <taxon>Teleostei</taxon>
        <taxon>Neoteleostei</taxon>
        <taxon>Acanthomorphata</taxon>
        <taxon>Zeiogadaria</taxon>
        <taxon>Gadariae</taxon>
        <taxon>Gadiformes</taxon>
        <taxon>Gadoidei</taxon>
        <taxon>Gadidae</taxon>
        <taxon>Gadus</taxon>
    </lineage>
</organism>
<name>A0A8C4Z5A5_GADMO</name>
<reference evidence="6" key="2">
    <citation type="submission" date="2025-08" db="UniProtKB">
        <authorList>
            <consortium name="Ensembl"/>
        </authorList>
    </citation>
    <scope>IDENTIFICATION</scope>
</reference>
<keyword evidence="7" id="KW-1185">Reference proteome</keyword>
<dbReference type="Ensembl" id="ENSGMOT00000007830.2">
    <property type="protein sequence ID" value="ENSGMOP00000007612.2"/>
    <property type="gene ID" value="ENSGMOG00000007150.2"/>
</dbReference>
<evidence type="ECO:0000256" key="2">
    <source>
        <dbReference type="ARBA" id="ARBA00006524"/>
    </source>
</evidence>
<dbReference type="Pfam" id="PF10273">
    <property type="entry name" value="WGG"/>
    <property type="match status" value="1"/>
</dbReference>
<dbReference type="OrthoDB" id="263560at2759"/>
<evidence type="ECO:0000256" key="3">
    <source>
        <dbReference type="ARBA" id="ARBA00017551"/>
    </source>
</evidence>
<dbReference type="OMA" id="QSNWGGP"/>